<dbReference type="KEGG" id="pmrn:116947073"/>
<organism evidence="2 3">
    <name type="scientific">Petromyzon marinus</name>
    <name type="common">Sea lamprey</name>
    <dbReference type="NCBI Taxonomy" id="7757"/>
    <lineage>
        <taxon>Eukaryota</taxon>
        <taxon>Metazoa</taxon>
        <taxon>Chordata</taxon>
        <taxon>Craniata</taxon>
        <taxon>Vertebrata</taxon>
        <taxon>Cyclostomata</taxon>
        <taxon>Hyperoartia</taxon>
        <taxon>Petromyzontiformes</taxon>
        <taxon>Petromyzontidae</taxon>
        <taxon>Petromyzon</taxon>
    </lineage>
</organism>
<accession>A0AAJ7TKP9</accession>
<sequence>MGAGSSTSRTRVRRIAVSQLPPAAATGDPATTPATLKTGPFERNRVPFSPGHAAAAAAAGVRPSGVSAAWGSPGVPAGDPRAELPRVRAPRGMEGTTRHAGPRSLPSLPRLLPRSFGAVVAIAPAGETSTKACSSSSSIIHAHPPRLVRRLQEPLPSASSSTPHEAPSRQGQRAPISNLGGLVTRVPDDAGVAGVAGVGLHGVPIRELQSSDDSELDSWTSKHGATRRATTMTSRRRRKRMRTRRYGQGEGTEERGTGRGLVRTHAEEIPMIDAFFDQPLPALT</sequence>
<evidence type="ECO:0000313" key="3">
    <source>
        <dbReference type="RefSeq" id="XP_032818373.1"/>
    </source>
</evidence>
<name>A0AAJ7TKP9_PETMA</name>
<proteinExistence type="predicted"/>
<keyword evidence="2" id="KW-1185">Reference proteome</keyword>
<feature type="region of interest" description="Disordered" evidence="1">
    <location>
        <begin position="1"/>
        <end position="109"/>
    </location>
</feature>
<feature type="compositionally biased region" description="Low complexity" evidence="1">
    <location>
        <begin position="21"/>
        <end position="35"/>
    </location>
</feature>
<feature type="compositionally biased region" description="Low complexity" evidence="1">
    <location>
        <begin position="46"/>
        <end position="69"/>
    </location>
</feature>
<evidence type="ECO:0000256" key="1">
    <source>
        <dbReference type="SAM" id="MobiDB-lite"/>
    </source>
</evidence>
<feature type="region of interest" description="Disordered" evidence="1">
    <location>
        <begin position="210"/>
        <end position="261"/>
    </location>
</feature>
<reference evidence="3" key="1">
    <citation type="submission" date="2025-08" db="UniProtKB">
        <authorList>
            <consortium name="RefSeq"/>
        </authorList>
    </citation>
    <scope>IDENTIFICATION</scope>
    <source>
        <tissue evidence="3">Sperm</tissue>
    </source>
</reference>
<feature type="region of interest" description="Disordered" evidence="1">
    <location>
        <begin position="154"/>
        <end position="182"/>
    </location>
</feature>
<protein>
    <submittedName>
        <fullName evidence="3">Uncharacterized protein LOC116947073</fullName>
    </submittedName>
</protein>
<gene>
    <name evidence="3" type="primary">LOC116947073</name>
</gene>
<evidence type="ECO:0000313" key="2">
    <source>
        <dbReference type="Proteomes" id="UP001318040"/>
    </source>
</evidence>
<dbReference type="RefSeq" id="XP_032818373.1">
    <property type="nucleotide sequence ID" value="XM_032962482.1"/>
</dbReference>
<feature type="compositionally biased region" description="Basic residues" evidence="1">
    <location>
        <begin position="234"/>
        <end position="245"/>
    </location>
</feature>
<dbReference type="Proteomes" id="UP001318040">
    <property type="component" value="Chromosome 29"/>
</dbReference>
<dbReference type="AlphaFoldDB" id="A0AAJ7TKP9"/>